<organism evidence="10 11">
    <name type="scientific">Potamilus streckersoni</name>
    <dbReference type="NCBI Taxonomy" id="2493646"/>
    <lineage>
        <taxon>Eukaryota</taxon>
        <taxon>Metazoa</taxon>
        <taxon>Spiralia</taxon>
        <taxon>Lophotrochozoa</taxon>
        <taxon>Mollusca</taxon>
        <taxon>Bivalvia</taxon>
        <taxon>Autobranchia</taxon>
        <taxon>Heteroconchia</taxon>
        <taxon>Palaeoheterodonta</taxon>
        <taxon>Unionida</taxon>
        <taxon>Unionoidea</taxon>
        <taxon>Unionidae</taxon>
        <taxon>Ambleminae</taxon>
        <taxon>Lampsilini</taxon>
        <taxon>Potamilus</taxon>
    </lineage>
</organism>
<sequence>MNRDQLLRSSLISLLKHQSKCITYHIAWDTYFDTVKMMMAVILAYAVCWLPLHILTLVGDLNPDIFNQVYMHTIWLFSHLLAVFNSTINPLVYFWMDSTYRCGLGYCARKLLGTRTINSQWKVTFPATNSSQKQSRGSPC</sequence>
<evidence type="ECO:0000256" key="8">
    <source>
        <dbReference type="SAM" id="Phobius"/>
    </source>
</evidence>
<dbReference type="PROSITE" id="PS50262">
    <property type="entry name" value="G_PROTEIN_RECEP_F1_2"/>
    <property type="match status" value="1"/>
</dbReference>
<keyword evidence="4" id="KW-0297">G-protein coupled receptor</keyword>
<evidence type="ECO:0000256" key="2">
    <source>
        <dbReference type="ARBA" id="ARBA00022692"/>
    </source>
</evidence>
<keyword evidence="11" id="KW-1185">Reference proteome</keyword>
<dbReference type="SUPFAM" id="SSF81321">
    <property type="entry name" value="Family A G protein-coupled receptor-like"/>
    <property type="match status" value="1"/>
</dbReference>
<proteinExistence type="predicted"/>
<feature type="domain" description="G-protein coupled receptors family 1 profile" evidence="9">
    <location>
        <begin position="1"/>
        <end position="93"/>
    </location>
</feature>
<keyword evidence="2 8" id="KW-0812">Transmembrane</keyword>
<reference evidence="10" key="3">
    <citation type="submission" date="2023-05" db="EMBL/GenBank/DDBJ databases">
        <authorList>
            <person name="Smith C.H."/>
        </authorList>
    </citation>
    <scope>NUCLEOTIDE SEQUENCE</scope>
    <source>
        <strain evidence="10">CHS0354</strain>
        <tissue evidence="10">Mantle</tissue>
    </source>
</reference>
<dbReference type="Pfam" id="PF00001">
    <property type="entry name" value="7tm_1"/>
    <property type="match status" value="1"/>
</dbReference>
<keyword evidence="7" id="KW-0807">Transducer</keyword>
<evidence type="ECO:0000256" key="3">
    <source>
        <dbReference type="ARBA" id="ARBA00022989"/>
    </source>
</evidence>
<dbReference type="InterPro" id="IPR017452">
    <property type="entry name" value="GPCR_Rhodpsn_7TM"/>
</dbReference>
<dbReference type="EMBL" id="JAEAOA010002363">
    <property type="protein sequence ID" value="KAK3588944.1"/>
    <property type="molecule type" value="Genomic_DNA"/>
</dbReference>
<accession>A0AAE0VSW8</accession>
<comment type="subcellular location">
    <subcellularLocation>
        <location evidence="1">Membrane</location>
        <topology evidence="1">Multi-pass membrane protein</topology>
    </subcellularLocation>
</comment>
<dbReference type="InterPro" id="IPR000276">
    <property type="entry name" value="GPCR_Rhodpsn"/>
</dbReference>
<evidence type="ECO:0000259" key="9">
    <source>
        <dbReference type="PROSITE" id="PS50262"/>
    </source>
</evidence>
<dbReference type="Proteomes" id="UP001195483">
    <property type="component" value="Unassembled WGS sequence"/>
</dbReference>
<evidence type="ECO:0000313" key="11">
    <source>
        <dbReference type="Proteomes" id="UP001195483"/>
    </source>
</evidence>
<feature type="transmembrane region" description="Helical" evidence="8">
    <location>
        <begin position="37"/>
        <end position="54"/>
    </location>
</feature>
<dbReference type="PANTHER" id="PTHR24235">
    <property type="entry name" value="NEUROPEPTIDE Y RECEPTOR"/>
    <property type="match status" value="1"/>
</dbReference>
<dbReference type="GO" id="GO:0016020">
    <property type="term" value="C:membrane"/>
    <property type="evidence" value="ECO:0007669"/>
    <property type="project" value="UniProtKB-SubCell"/>
</dbReference>
<comment type="caution">
    <text evidence="10">The sequence shown here is derived from an EMBL/GenBank/DDBJ whole genome shotgun (WGS) entry which is preliminary data.</text>
</comment>
<evidence type="ECO:0000256" key="1">
    <source>
        <dbReference type="ARBA" id="ARBA00004141"/>
    </source>
</evidence>
<evidence type="ECO:0000256" key="4">
    <source>
        <dbReference type="ARBA" id="ARBA00023040"/>
    </source>
</evidence>
<name>A0AAE0VSW8_9BIVA</name>
<reference evidence="10" key="1">
    <citation type="journal article" date="2021" name="Genome Biol. Evol.">
        <title>A High-Quality Reference Genome for a Parasitic Bivalve with Doubly Uniparental Inheritance (Bivalvia: Unionida).</title>
        <authorList>
            <person name="Smith C.H."/>
        </authorList>
    </citation>
    <scope>NUCLEOTIDE SEQUENCE</scope>
    <source>
        <strain evidence="10">CHS0354</strain>
    </source>
</reference>
<protein>
    <recommendedName>
        <fullName evidence="9">G-protein coupled receptors family 1 profile domain-containing protein</fullName>
    </recommendedName>
</protein>
<keyword evidence="5 8" id="KW-0472">Membrane</keyword>
<evidence type="ECO:0000313" key="10">
    <source>
        <dbReference type="EMBL" id="KAK3588944.1"/>
    </source>
</evidence>
<evidence type="ECO:0000256" key="7">
    <source>
        <dbReference type="ARBA" id="ARBA00023224"/>
    </source>
</evidence>
<gene>
    <name evidence="10" type="ORF">CHS0354_043111</name>
</gene>
<evidence type="ECO:0000256" key="6">
    <source>
        <dbReference type="ARBA" id="ARBA00023170"/>
    </source>
</evidence>
<dbReference type="GO" id="GO:0004930">
    <property type="term" value="F:G protein-coupled receptor activity"/>
    <property type="evidence" value="ECO:0007669"/>
    <property type="project" value="UniProtKB-KW"/>
</dbReference>
<evidence type="ECO:0000256" key="5">
    <source>
        <dbReference type="ARBA" id="ARBA00023136"/>
    </source>
</evidence>
<dbReference type="PANTHER" id="PTHR24235:SF29">
    <property type="entry name" value="GH23382P"/>
    <property type="match status" value="1"/>
</dbReference>
<keyword evidence="3 8" id="KW-1133">Transmembrane helix</keyword>
<dbReference type="PRINTS" id="PR00237">
    <property type="entry name" value="GPCRRHODOPSN"/>
</dbReference>
<keyword evidence="6" id="KW-0675">Receptor</keyword>
<dbReference type="AlphaFoldDB" id="A0AAE0VSW8"/>
<dbReference type="Gene3D" id="1.20.1070.10">
    <property type="entry name" value="Rhodopsin 7-helix transmembrane proteins"/>
    <property type="match status" value="1"/>
</dbReference>
<feature type="transmembrane region" description="Helical" evidence="8">
    <location>
        <begin position="74"/>
        <end position="96"/>
    </location>
</feature>
<reference evidence="10" key="2">
    <citation type="journal article" date="2021" name="Genome Biol. Evol.">
        <title>Developing a high-quality reference genome for a parasitic bivalve with doubly uniparental inheritance (Bivalvia: Unionida).</title>
        <authorList>
            <person name="Smith C.H."/>
        </authorList>
    </citation>
    <scope>NUCLEOTIDE SEQUENCE</scope>
    <source>
        <strain evidence="10">CHS0354</strain>
        <tissue evidence="10">Mantle</tissue>
    </source>
</reference>